<keyword evidence="6" id="KW-1133">Transmembrane helix</keyword>
<dbReference type="GO" id="GO:0005886">
    <property type="term" value="C:plasma membrane"/>
    <property type="evidence" value="ECO:0007669"/>
    <property type="project" value="UniProtKB-SubCell"/>
</dbReference>
<keyword evidence="3" id="KW-0813">Transport</keyword>
<dbReference type="PANTHER" id="PTHR36838:SF3">
    <property type="entry name" value="TRANSPORTER AUXIN EFFLUX CARRIER EC FAMILY"/>
    <property type="match status" value="1"/>
</dbReference>
<dbReference type="GO" id="GO:0055085">
    <property type="term" value="P:transmembrane transport"/>
    <property type="evidence" value="ECO:0007669"/>
    <property type="project" value="InterPro"/>
</dbReference>
<comment type="similarity">
    <text evidence="2">Belongs to the auxin efflux carrier (TC 2.A.69) family.</text>
</comment>
<evidence type="ECO:0000256" key="5">
    <source>
        <dbReference type="ARBA" id="ARBA00022692"/>
    </source>
</evidence>
<evidence type="ECO:0000256" key="1">
    <source>
        <dbReference type="ARBA" id="ARBA00004651"/>
    </source>
</evidence>
<dbReference type="Pfam" id="PF03547">
    <property type="entry name" value="Mem_trans"/>
    <property type="match status" value="1"/>
</dbReference>
<gene>
    <name evidence="8" type="ORF">ELUCI_v1c03510</name>
</gene>
<accession>A0A2S5RFI2</accession>
<evidence type="ECO:0000256" key="2">
    <source>
        <dbReference type="ARBA" id="ARBA00010145"/>
    </source>
</evidence>
<proteinExistence type="inferred from homology"/>
<sequence>MNFYSEITTSGQAIGNALSSLLFWGTILAATFVIGLGWFIQKKKIFKEGWEQPLVKTLVMIGLPALIFNSFMKDISTEHIVNMLMLMLAGVIFFFAMSVGAKYLYINKSKSIQDTLSMCIAFGSTIYFGVPIVKAVFPNNIPDVEQAANMFNVGFWLFMCSWALFVIKKPVAGMGLDGNKLKAKDTNGQVVALENYKVKWTDIKGVILTPIIISLIAGFTLWILQLIPGIKVIHVTGSGWNTLAGIKDGYYSVTRLDALIPGLAMILNLLGALPTPLAWLAVGAIIGKTNFKEAIQNKLVWWTVVLRNLLTPIVSFVIIIIFAAIGHASGGFSINRIDFVVAVMMAASPIATTIVSYAILYNKEKELASLSTSLSTVSAAVTMPLWTIIAVFSAYEFGFVAAI</sequence>
<evidence type="ECO:0000313" key="9">
    <source>
        <dbReference type="Proteomes" id="UP000237865"/>
    </source>
</evidence>
<dbReference type="InterPro" id="IPR004776">
    <property type="entry name" value="Mem_transp_PIN-like"/>
</dbReference>
<evidence type="ECO:0000256" key="6">
    <source>
        <dbReference type="ARBA" id="ARBA00022989"/>
    </source>
</evidence>
<evidence type="ECO:0000256" key="7">
    <source>
        <dbReference type="ARBA" id="ARBA00023136"/>
    </source>
</evidence>
<dbReference type="Proteomes" id="UP000237865">
    <property type="component" value="Unassembled WGS sequence"/>
</dbReference>
<dbReference type="InterPro" id="IPR038770">
    <property type="entry name" value="Na+/solute_symporter_sf"/>
</dbReference>
<reference evidence="8 9" key="1">
    <citation type="submission" date="2017-11" db="EMBL/GenBank/DDBJ databases">
        <title>Genome sequence of Entomoplasma lucivorax PIPN-2 (ATCC 49196).</title>
        <authorList>
            <person name="Lo W.-S."/>
            <person name="Gasparich G.E."/>
            <person name="Kuo C.-H."/>
        </authorList>
    </citation>
    <scope>NUCLEOTIDE SEQUENCE [LARGE SCALE GENOMIC DNA]</scope>
    <source>
        <strain evidence="8 9">PIPN-2</strain>
    </source>
</reference>
<evidence type="ECO:0000256" key="3">
    <source>
        <dbReference type="ARBA" id="ARBA00022448"/>
    </source>
</evidence>
<dbReference type="PANTHER" id="PTHR36838">
    <property type="entry name" value="AUXIN EFFLUX CARRIER FAMILY PROTEIN"/>
    <property type="match status" value="1"/>
</dbReference>
<dbReference type="EMBL" id="PHNE01000001">
    <property type="protein sequence ID" value="PPE06060.1"/>
    <property type="molecule type" value="Genomic_DNA"/>
</dbReference>
<evidence type="ECO:0000256" key="4">
    <source>
        <dbReference type="ARBA" id="ARBA00022475"/>
    </source>
</evidence>
<protein>
    <submittedName>
        <fullName evidence="8">Malate permease</fullName>
    </submittedName>
</protein>
<dbReference type="AlphaFoldDB" id="A0A2S5RFI2"/>
<keyword evidence="5" id="KW-0812">Transmembrane</keyword>
<dbReference type="RefSeq" id="WP_028126981.1">
    <property type="nucleotide sequence ID" value="NZ_PHNE01000001.1"/>
</dbReference>
<dbReference type="Gene3D" id="1.20.1530.20">
    <property type="match status" value="1"/>
</dbReference>
<comment type="caution">
    <text evidence="8">The sequence shown here is derived from an EMBL/GenBank/DDBJ whole genome shotgun (WGS) entry which is preliminary data.</text>
</comment>
<dbReference type="STRING" id="1399797.GCA_000518285_01832"/>
<comment type="subcellular location">
    <subcellularLocation>
        <location evidence="1">Cell membrane</location>
        <topology evidence="1">Multi-pass membrane protein</topology>
    </subcellularLocation>
</comment>
<keyword evidence="7" id="KW-0472">Membrane</keyword>
<evidence type="ECO:0000313" key="8">
    <source>
        <dbReference type="EMBL" id="PPE06060.1"/>
    </source>
</evidence>
<name>A0A2S5RFI2_9MOLU</name>
<keyword evidence="4" id="KW-1003">Cell membrane</keyword>
<keyword evidence="9" id="KW-1185">Reference proteome</keyword>
<organism evidence="8 9">
    <name type="scientific">Williamsoniiplasma lucivorax</name>
    <dbReference type="NCBI Taxonomy" id="209274"/>
    <lineage>
        <taxon>Bacteria</taxon>
        <taxon>Bacillati</taxon>
        <taxon>Mycoplasmatota</taxon>
        <taxon>Mollicutes</taxon>
        <taxon>Entomoplasmatales</taxon>
        <taxon>Williamsoniiplasma</taxon>
    </lineage>
</organism>